<organism evidence="1 2">
    <name type="scientific">Aspergillus tamarii</name>
    <dbReference type="NCBI Taxonomy" id="41984"/>
    <lineage>
        <taxon>Eukaryota</taxon>
        <taxon>Fungi</taxon>
        <taxon>Dikarya</taxon>
        <taxon>Ascomycota</taxon>
        <taxon>Pezizomycotina</taxon>
        <taxon>Eurotiomycetes</taxon>
        <taxon>Eurotiomycetidae</taxon>
        <taxon>Eurotiales</taxon>
        <taxon>Aspergillaceae</taxon>
        <taxon>Aspergillus</taxon>
        <taxon>Aspergillus subgen. Circumdati</taxon>
    </lineage>
</organism>
<keyword evidence="2" id="KW-1185">Reference proteome</keyword>
<dbReference type="Proteomes" id="UP000326950">
    <property type="component" value="Unassembled WGS sequence"/>
</dbReference>
<sequence>MLTVMAKQEVFYLHPLEWENDLDVERFSVSTLDYMIVRTYNNYVLFFKLYDAEQPTVVDKDSTDSYSFLKRRDSTVRFFAQWLDSLEGNFPSFDDIEKSHLSATTLGNLNLWSVSPMAYGEKPEVIRQLTNGAAMNVTIHSYPPMSILQTDYRDANMSAANFGFVAPVTYRHLWDCISESVIILYPPRTMESGSDECYGQDAAHSKLCKE</sequence>
<gene>
    <name evidence="1" type="ORF">BDV40DRAFT_284658</name>
</gene>
<name>A0A5N6VAS4_ASPTM</name>
<reference evidence="1 2" key="1">
    <citation type="submission" date="2019-04" db="EMBL/GenBank/DDBJ databases">
        <title>Friends and foes A comparative genomics study of 23 Aspergillus species from section Flavi.</title>
        <authorList>
            <consortium name="DOE Joint Genome Institute"/>
            <person name="Kjaerbolling I."/>
            <person name="Vesth T."/>
            <person name="Frisvad J.C."/>
            <person name="Nybo J.L."/>
            <person name="Theobald S."/>
            <person name="Kildgaard S."/>
            <person name="Isbrandt T."/>
            <person name="Kuo A."/>
            <person name="Sato A."/>
            <person name="Lyhne E.K."/>
            <person name="Kogle M.E."/>
            <person name="Wiebenga A."/>
            <person name="Kun R.S."/>
            <person name="Lubbers R.J."/>
            <person name="Makela M.R."/>
            <person name="Barry K."/>
            <person name="Chovatia M."/>
            <person name="Clum A."/>
            <person name="Daum C."/>
            <person name="Haridas S."/>
            <person name="He G."/>
            <person name="LaButti K."/>
            <person name="Lipzen A."/>
            <person name="Mondo S."/>
            <person name="Riley R."/>
            <person name="Salamov A."/>
            <person name="Simmons B.A."/>
            <person name="Magnuson J.K."/>
            <person name="Henrissat B."/>
            <person name="Mortensen U.H."/>
            <person name="Larsen T.O."/>
            <person name="Devries R.P."/>
            <person name="Grigoriev I.V."/>
            <person name="Machida M."/>
            <person name="Baker S.E."/>
            <person name="Andersen M.R."/>
        </authorList>
    </citation>
    <scope>NUCLEOTIDE SEQUENCE [LARGE SCALE GENOMIC DNA]</scope>
    <source>
        <strain evidence="1 2">CBS 117626</strain>
    </source>
</reference>
<protein>
    <submittedName>
        <fullName evidence="1">Uncharacterized protein</fullName>
    </submittedName>
</protein>
<dbReference type="AlphaFoldDB" id="A0A5N6VAS4"/>
<evidence type="ECO:0000313" key="1">
    <source>
        <dbReference type="EMBL" id="KAE8167760.1"/>
    </source>
</evidence>
<dbReference type="OrthoDB" id="671439at2759"/>
<accession>A0A5N6VAS4</accession>
<proteinExistence type="predicted"/>
<dbReference type="EMBL" id="ML738588">
    <property type="protein sequence ID" value="KAE8167760.1"/>
    <property type="molecule type" value="Genomic_DNA"/>
</dbReference>
<evidence type="ECO:0000313" key="2">
    <source>
        <dbReference type="Proteomes" id="UP000326950"/>
    </source>
</evidence>